<reference evidence="4" key="2">
    <citation type="journal article" date="2021" name="PeerJ">
        <title>Extensive microbial diversity within the chicken gut microbiome revealed by metagenomics and culture.</title>
        <authorList>
            <person name="Gilroy R."/>
            <person name="Ravi A."/>
            <person name="Getino M."/>
            <person name="Pursley I."/>
            <person name="Horton D.L."/>
            <person name="Alikhan N.F."/>
            <person name="Baker D."/>
            <person name="Gharbi K."/>
            <person name="Hall N."/>
            <person name="Watson M."/>
            <person name="Adriaenssens E.M."/>
            <person name="Foster-Nyarko E."/>
            <person name="Jarju S."/>
            <person name="Secka A."/>
            <person name="Antonio M."/>
            <person name="Oren A."/>
            <person name="Chaudhuri R.R."/>
            <person name="La Ragione R."/>
            <person name="Hildebrand F."/>
            <person name="Pallen M.J."/>
        </authorList>
    </citation>
    <scope>NUCLEOTIDE SEQUENCE</scope>
    <source>
        <strain evidence="4">ChiGjej1B1-22543</strain>
    </source>
</reference>
<dbReference type="InterPro" id="IPR003714">
    <property type="entry name" value="PhoH"/>
</dbReference>
<comment type="caution">
    <text evidence="4">The sequence shown here is derived from an EMBL/GenBank/DDBJ whole genome shotgun (WGS) entry which is preliminary data.</text>
</comment>
<organism evidence="4 5">
    <name type="scientific">Candidatus Alloenteromonas pullicola</name>
    <dbReference type="NCBI Taxonomy" id="2840784"/>
    <lineage>
        <taxon>Bacteria</taxon>
        <taxon>Bacillati</taxon>
        <taxon>Bacillota</taxon>
        <taxon>Bacillota incertae sedis</taxon>
        <taxon>Candidatus Alloenteromonas</taxon>
    </lineage>
</organism>
<dbReference type="GO" id="GO:0005524">
    <property type="term" value="F:ATP binding"/>
    <property type="evidence" value="ECO:0007669"/>
    <property type="project" value="UniProtKB-KW"/>
</dbReference>
<protein>
    <submittedName>
        <fullName evidence="4">PhoH family protein</fullName>
    </submittedName>
</protein>
<dbReference type="PANTHER" id="PTHR30473">
    <property type="entry name" value="PROTEIN PHOH"/>
    <property type="match status" value="1"/>
</dbReference>
<name>A0A9D1LNH1_9FIRM</name>
<dbReference type="GO" id="GO:0005829">
    <property type="term" value="C:cytosol"/>
    <property type="evidence" value="ECO:0007669"/>
    <property type="project" value="TreeGrafter"/>
</dbReference>
<dbReference type="InterPro" id="IPR051451">
    <property type="entry name" value="PhoH2-like"/>
</dbReference>
<reference evidence="4" key="1">
    <citation type="submission" date="2020-10" db="EMBL/GenBank/DDBJ databases">
        <authorList>
            <person name="Gilroy R."/>
        </authorList>
    </citation>
    <scope>NUCLEOTIDE SEQUENCE</scope>
    <source>
        <strain evidence="4">ChiGjej1B1-22543</strain>
    </source>
</reference>
<dbReference type="AlphaFoldDB" id="A0A9D1LNH1"/>
<dbReference type="Proteomes" id="UP000824070">
    <property type="component" value="Unassembled WGS sequence"/>
</dbReference>
<evidence type="ECO:0000256" key="2">
    <source>
        <dbReference type="ARBA" id="ARBA00022840"/>
    </source>
</evidence>
<dbReference type="EMBL" id="DVMV01000015">
    <property type="protein sequence ID" value="HIU45106.1"/>
    <property type="molecule type" value="Genomic_DNA"/>
</dbReference>
<dbReference type="PANTHER" id="PTHR30473:SF2">
    <property type="entry name" value="PIN DOMAIN-CONTAINING PROTEIN"/>
    <property type="match status" value="1"/>
</dbReference>
<keyword evidence="1" id="KW-0547">Nucleotide-binding</keyword>
<feature type="domain" description="PhoH-like protein" evidence="3">
    <location>
        <begin position="18"/>
        <end position="239"/>
    </location>
</feature>
<dbReference type="InterPro" id="IPR027417">
    <property type="entry name" value="P-loop_NTPase"/>
</dbReference>
<sequence>MASTNSNYVLFGVDFGSNQGQRALIRQINEDCQRKPVVYCRGAAGTGKTFAALAASLSLVRGKGAKKKYKNIYYVREPVEIGHRLGYLKGTEEDKYAPYLGPLLDNYNHLMAKGRKAGAVPDNIRQPKKIKAKMDDEEMDAQPYQRLPSDIVPLAPEFLRGRSFENCIIIVDEAQNLTLDELQTIVTRIGEYTKLVIIGSPNQIDIPGMDEENNAFMTSYRILEPTGLVGFVELTEPMRSSFVAEFDMAFVAYKKSLKKKKD</sequence>
<gene>
    <name evidence="4" type="ORF">IAC52_02285</name>
</gene>
<evidence type="ECO:0000313" key="5">
    <source>
        <dbReference type="Proteomes" id="UP000824070"/>
    </source>
</evidence>
<keyword evidence="2" id="KW-0067">ATP-binding</keyword>
<evidence type="ECO:0000256" key="1">
    <source>
        <dbReference type="ARBA" id="ARBA00022741"/>
    </source>
</evidence>
<evidence type="ECO:0000313" key="4">
    <source>
        <dbReference type="EMBL" id="HIU45106.1"/>
    </source>
</evidence>
<dbReference type="SUPFAM" id="SSF52540">
    <property type="entry name" value="P-loop containing nucleoside triphosphate hydrolases"/>
    <property type="match status" value="1"/>
</dbReference>
<dbReference type="Gene3D" id="3.40.50.300">
    <property type="entry name" value="P-loop containing nucleotide triphosphate hydrolases"/>
    <property type="match status" value="1"/>
</dbReference>
<proteinExistence type="predicted"/>
<dbReference type="Pfam" id="PF02562">
    <property type="entry name" value="PhoH"/>
    <property type="match status" value="1"/>
</dbReference>
<evidence type="ECO:0000259" key="3">
    <source>
        <dbReference type="Pfam" id="PF02562"/>
    </source>
</evidence>
<accession>A0A9D1LNH1</accession>